<dbReference type="AlphaFoldDB" id="A0A540KF63"/>
<gene>
    <name evidence="1" type="ORF">C1H46_041609</name>
</gene>
<accession>A0A540KF63</accession>
<reference evidence="1 2" key="1">
    <citation type="journal article" date="2019" name="G3 (Bethesda)">
        <title>Sequencing of a Wild Apple (Malus baccata) Genome Unravels the Differences Between Cultivated and Wild Apple Species Regarding Disease Resistance and Cold Tolerance.</title>
        <authorList>
            <person name="Chen X."/>
        </authorList>
    </citation>
    <scope>NUCLEOTIDE SEQUENCE [LARGE SCALE GENOMIC DNA]</scope>
    <source>
        <strain evidence="2">cv. Shandingzi</strain>
        <tissue evidence="1">Leaves</tissue>
    </source>
</reference>
<comment type="caution">
    <text evidence="1">The sequence shown here is derived from an EMBL/GenBank/DDBJ whole genome shotgun (WGS) entry which is preliminary data.</text>
</comment>
<dbReference type="STRING" id="106549.A0A540KF63"/>
<proteinExistence type="predicted"/>
<keyword evidence="2" id="KW-1185">Reference proteome</keyword>
<evidence type="ECO:0000313" key="2">
    <source>
        <dbReference type="Proteomes" id="UP000315295"/>
    </source>
</evidence>
<organism evidence="1 2">
    <name type="scientific">Malus baccata</name>
    <name type="common">Siberian crab apple</name>
    <name type="synonym">Pyrus baccata</name>
    <dbReference type="NCBI Taxonomy" id="106549"/>
    <lineage>
        <taxon>Eukaryota</taxon>
        <taxon>Viridiplantae</taxon>
        <taxon>Streptophyta</taxon>
        <taxon>Embryophyta</taxon>
        <taxon>Tracheophyta</taxon>
        <taxon>Spermatophyta</taxon>
        <taxon>Magnoliopsida</taxon>
        <taxon>eudicotyledons</taxon>
        <taxon>Gunneridae</taxon>
        <taxon>Pentapetalae</taxon>
        <taxon>rosids</taxon>
        <taxon>fabids</taxon>
        <taxon>Rosales</taxon>
        <taxon>Rosaceae</taxon>
        <taxon>Amygdaloideae</taxon>
        <taxon>Maleae</taxon>
        <taxon>Malus</taxon>
    </lineage>
</organism>
<sequence>MAMEWLFSHHEDPVQDDDELSRALTLSLGNSSDASKAKSVEKSVDVLAEEVV</sequence>
<dbReference type="Proteomes" id="UP000315295">
    <property type="component" value="Unassembled WGS sequence"/>
</dbReference>
<evidence type="ECO:0000313" key="1">
    <source>
        <dbReference type="EMBL" id="TQD72856.1"/>
    </source>
</evidence>
<protein>
    <submittedName>
        <fullName evidence="1">Uncharacterized protein</fullName>
    </submittedName>
</protein>
<dbReference type="EMBL" id="VIEB01001357">
    <property type="protein sequence ID" value="TQD72856.1"/>
    <property type="molecule type" value="Genomic_DNA"/>
</dbReference>
<name>A0A540KF63_MALBA</name>